<reference evidence="1 2" key="1">
    <citation type="submission" date="2018-08" db="EMBL/GenBank/DDBJ databases">
        <title>Flavobacterium tibetense sp. nov., isolated from a wetland YonghuCo on Tibetan Plateau.</title>
        <authorList>
            <person name="Phurbu D."/>
            <person name="Lu H."/>
            <person name="Xing P."/>
        </authorList>
    </citation>
    <scope>NUCLEOTIDE SEQUENCE [LARGE SCALE GENOMIC DNA]</scope>
    <source>
        <strain evidence="1 2">DJC</strain>
    </source>
</reference>
<keyword evidence="2" id="KW-1185">Reference proteome</keyword>
<sequence length="334" mass="34633">MTLVSLGDLAQSFLLKSQTSRLKGEVGRITQELSSGRVADIGAALSGDLAQLTSVSRARAVTTGFQSGAREAATQATATQSALAAIAGATQSLVTPLLAASQLDLADQIALTGVDARSRLDSVLATLNTSVGGRSLFSGQAVHSPAVIEAEPLLTALRTELVGATTAQEAMTRISAWFDDPAGYRAIAYQGGVPLEDVAVSVTDRVWLGVTAEDPALRATLKGLTAAALISDSASPLPISEGKALARLSAEALMAGQDALTNLSARLGISEGRIEAAQSRNATDLLAHEMAQADLIRSDPERLAMEMEAVQTNLETVLAITARLSRLSLTDFLR</sequence>
<dbReference type="EMBL" id="QWEY01000001">
    <property type="protein sequence ID" value="RGP38667.1"/>
    <property type="molecule type" value="Genomic_DNA"/>
</dbReference>
<dbReference type="SUPFAM" id="SSF64518">
    <property type="entry name" value="Phase 1 flagellin"/>
    <property type="match status" value="1"/>
</dbReference>
<dbReference type="Proteomes" id="UP000284547">
    <property type="component" value="Unassembled WGS sequence"/>
</dbReference>
<proteinExistence type="predicted"/>
<dbReference type="RefSeq" id="WP_118149413.1">
    <property type="nucleotide sequence ID" value="NZ_QWEY01000001.1"/>
</dbReference>
<keyword evidence="1" id="KW-0282">Flagellum</keyword>
<organism evidence="1 2">
    <name type="scientific">Pseudotabrizicola alkalilacus</name>
    <dbReference type="NCBI Taxonomy" id="2305252"/>
    <lineage>
        <taxon>Bacteria</taxon>
        <taxon>Pseudomonadati</taxon>
        <taxon>Pseudomonadota</taxon>
        <taxon>Alphaproteobacteria</taxon>
        <taxon>Rhodobacterales</taxon>
        <taxon>Paracoccaceae</taxon>
        <taxon>Pseudotabrizicola</taxon>
    </lineage>
</organism>
<dbReference type="AlphaFoldDB" id="A0A411Z6K7"/>
<keyword evidence="1" id="KW-0966">Cell projection</keyword>
<keyword evidence="1" id="KW-0969">Cilium</keyword>
<protein>
    <submittedName>
        <fullName evidence="1">Flagellar biosynthesis protein FlgL</fullName>
    </submittedName>
</protein>
<evidence type="ECO:0000313" key="1">
    <source>
        <dbReference type="EMBL" id="RGP38667.1"/>
    </source>
</evidence>
<comment type="caution">
    <text evidence="1">The sequence shown here is derived from an EMBL/GenBank/DDBJ whole genome shotgun (WGS) entry which is preliminary data.</text>
</comment>
<accession>A0A411Z6K7</accession>
<evidence type="ECO:0000313" key="2">
    <source>
        <dbReference type="Proteomes" id="UP000284547"/>
    </source>
</evidence>
<dbReference type="OrthoDB" id="7312911at2"/>
<gene>
    <name evidence="1" type="ORF">D1012_00605</name>
</gene>
<name>A0A411Z6K7_9RHOB</name>